<feature type="transmembrane region" description="Helical" evidence="7">
    <location>
        <begin position="336"/>
        <end position="361"/>
    </location>
</feature>
<dbReference type="InterPro" id="IPR025857">
    <property type="entry name" value="MacB_PCD"/>
</dbReference>
<keyword evidence="2" id="KW-1003">Cell membrane</keyword>
<keyword evidence="11" id="KW-1185">Reference proteome</keyword>
<evidence type="ECO:0000256" key="4">
    <source>
        <dbReference type="ARBA" id="ARBA00022989"/>
    </source>
</evidence>
<organism evidence="10 11">
    <name type="scientific">Sphingobacterium phlebotomi</name>
    <dbReference type="NCBI Taxonomy" id="2605433"/>
    <lineage>
        <taxon>Bacteria</taxon>
        <taxon>Pseudomonadati</taxon>
        <taxon>Bacteroidota</taxon>
        <taxon>Sphingobacteriia</taxon>
        <taxon>Sphingobacteriales</taxon>
        <taxon>Sphingobacteriaceae</taxon>
        <taxon>Sphingobacterium</taxon>
    </lineage>
</organism>
<evidence type="ECO:0000256" key="6">
    <source>
        <dbReference type="ARBA" id="ARBA00038076"/>
    </source>
</evidence>
<evidence type="ECO:0000259" key="8">
    <source>
        <dbReference type="Pfam" id="PF02687"/>
    </source>
</evidence>
<dbReference type="Proteomes" id="UP000322362">
    <property type="component" value="Unassembled WGS sequence"/>
</dbReference>
<evidence type="ECO:0000256" key="2">
    <source>
        <dbReference type="ARBA" id="ARBA00022475"/>
    </source>
</evidence>
<dbReference type="PANTHER" id="PTHR30572:SF4">
    <property type="entry name" value="ABC TRANSPORTER PERMEASE YTRF"/>
    <property type="match status" value="1"/>
</dbReference>
<gene>
    <name evidence="10" type="ORF">FXV77_19100</name>
</gene>
<evidence type="ECO:0000256" key="7">
    <source>
        <dbReference type="SAM" id="Phobius"/>
    </source>
</evidence>
<feature type="domain" description="MacB-like periplasmic core" evidence="9">
    <location>
        <begin position="22"/>
        <end position="244"/>
    </location>
</feature>
<evidence type="ECO:0000256" key="5">
    <source>
        <dbReference type="ARBA" id="ARBA00023136"/>
    </source>
</evidence>
<protein>
    <submittedName>
        <fullName evidence="10">FtsX-like permease family protein</fullName>
    </submittedName>
</protein>
<dbReference type="GO" id="GO:0022857">
    <property type="term" value="F:transmembrane transporter activity"/>
    <property type="evidence" value="ECO:0007669"/>
    <property type="project" value="TreeGrafter"/>
</dbReference>
<evidence type="ECO:0000313" key="10">
    <source>
        <dbReference type="EMBL" id="TYR32541.1"/>
    </source>
</evidence>
<name>A0A5D4GUI4_9SPHI</name>
<feature type="transmembrane region" description="Helical" evidence="7">
    <location>
        <begin position="279"/>
        <end position="307"/>
    </location>
</feature>
<keyword evidence="4 7" id="KW-1133">Transmembrane helix</keyword>
<keyword evidence="3 7" id="KW-0812">Transmembrane</keyword>
<evidence type="ECO:0000259" key="9">
    <source>
        <dbReference type="Pfam" id="PF12704"/>
    </source>
</evidence>
<dbReference type="PANTHER" id="PTHR30572">
    <property type="entry name" value="MEMBRANE COMPONENT OF TRANSPORTER-RELATED"/>
    <property type="match status" value="1"/>
</dbReference>
<dbReference type="InterPro" id="IPR050250">
    <property type="entry name" value="Macrolide_Exporter_MacB"/>
</dbReference>
<dbReference type="EMBL" id="VTAV01000019">
    <property type="protein sequence ID" value="TYR32541.1"/>
    <property type="molecule type" value="Genomic_DNA"/>
</dbReference>
<reference evidence="10 11" key="1">
    <citation type="submission" date="2019-08" db="EMBL/GenBank/DDBJ databases">
        <title>Phlebobacter frassis gen. nov. sp. nov., a new member of family Sphingobacteriaceae isolated from sand fly rearing media.</title>
        <authorList>
            <person name="Kakumanu M.L."/>
            <person name="Marayati B.F."/>
            <person name="Wada-Katsumata A."/>
            <person name="Wasserberg G."/>
            <person name="Schal C."/>
            <person name="Apperson C.S."/>
            <person name="Ponnusamy L."/>
        </authorList>
    </citation>
    <scope>NUCLEOTIDE SEQUENCE [LARGE SCALE GENOMIC DNA]</scope>
    <source>
        <strain evidence="10 11">SSI9</strain>
    </source>
</reference>
<comment type="caution">
    <text evidence="10">The sequence shown here is derived from an EMBL/GenBank/DDBJ whole genome shotgun (WGS) entry which is preliminary data.</text>
</comment>
<dbReference type="RefSeq" id="WP_148920845.1">
    <property type="nucleotide sequence ID" value="NZ_VTAV01000019.1"/>
</dbReference>
<sequence length="406" mass="43795">MDFIQLIKISFKAILINKVRALLTMLGIIIGVCSVIVMLTVGESSKKGITSNISDMGSNLIMISPKSNVQTGVRLDASATQSLLIEDCRAIEQQVALVNAVSPIVSGSGQAIYGASNWKVTLFGSAPEYLLIRNLKVADGVMITDYDVKTNAKVAVIGRTVLENLFPYEANPIGKTIRFNSVPFKVIGILEAKGVSTFGQDQDDIIIAPYTTVQKRILGINHLHSIVASAISEGAAEQAVKQVVDILKDNHKIQDGKENDFEVSSQKELIDTFSSITEMLTLLLVTIASISLVVGGIGIMNIMYVSVKERTREIGLRLAVGGRAVDILRQFLMESVFISFTGGLIGIVCGVLISLLVGHIVGWQVVIPPQAILISFAVCTLTGVFFGWYPARKASGLDPIQALRYE</sequence>
<comment type="subcellular location">
    <subcellularLocation>
        <location evidence="1">Cell membrane</location>
        <topology evidence="1">Multi-pass membrane protein</topology>
    </subcellularLocation>
</comment>
<keyword evidence="5 7" id="KW-0472">Membrane</keyword>
<evidence type="ECO:0000313" key="11">
    <source>
        <dbReference type="Proteomes" id="UP000322362"/>
    </source>
</evidence>
<evidence type="ECO:0000256" key="3">
    <source>
        <dbReference type="ARBA" id="ARBA00022692"/>
    </source>
</evidence>
<accession>A0A5D4GUI4</accession>
<proteinExistence type="inferred from homology"/>
<dbReference type="Pfam" id="PF12704">
    <property type="entry name" value="MacB_PCD"/>
    <property type="match status" value="1"/>
</dbReference>
<evidence type="ECO:0000256" key="1">
    <source>
        <dbReference type="ARBA" id="ARBA00004651"/>
    </source>
</evidence>
<dbReference type="GO" id="GO:0005886">
    <property type="term" value="C:plasma membrane"/>
    <property type="evidence" value="ECO:0007669"/>
    <property type="project" value="UniProtKB-SubCell"/>
</dbReference>
<comment type="similarity">
    <text evidence="6">Belongs to the ABC-4 integral membrane protein family.</text>
</comment>
<dbReference type="Pfam" id="PF02687">
    <property type="entry name" value="FtsX"/>
    <property type="match status" value="1"/>
</dbReference>
<dbReference type="InterPro" id="IPR003838">
    <property type="entry name" value="ABC3_permease_C"/>
</dbReference>
<feature type="transmembrane region" description="Helical" evidence="7">
    <location>
        <begin position="367"/>
        <end position="389"/>
    </location>
</feature>
<feature type="transmembrane region" description="Helical" evidence="7">
    <location>
        <begin position="21"/>
        <end position="42"/>
    </location>
</feature>
<dbReference type="AlphaFoldDB" id="A0A5D4GUI4"/>
<feature type="domain" description="ABC3 transporter permease C-terminal" evidence="8">
    <location>
        <begin position="286"/>
        <end position="399"/>
    </location>
</feature>